<comment type="similarity">
    <text evidence="3">Belongs to the MRAP family.</text>
</comment>
<dbReference type="PANTHER" id="PTHR28675">
    <property type="entry name" value="MELANOCORTIN-2 RECEPTOR ACCESSORY PROTEIN 2"/>
    <property type="match status" value="1"/>
</dbReference>
<dbReference type="AlphaFoldDB" id="A0A8C4IDL6"/>
<dbReference type="Ensembl" id="ENSDLAT00005058329.2">
    <property type="protein sequence ID" value="ENSDLAP00005054916.1"/>
    <property type="gene ID" value="ENSDLAG00005023461.2"/>
</dbReference>
<keyword evidence="8 9" id="KW-0472">Membrane</keyword>
<name>A0A8C4IDL6_DICLA</name>
<feature type="transmembrane region" description="Helical" evidence="9">
    <location>
        <begin position="34"/>
        <end position="58"/>
    </location>
</feature>
<evidence type="ECO:0000256" key="6">
    <source>
        <dbReference type="ARBA" id="ARBA00022824"/>
    </source>
</evidence>
<keyword evidence="7 9" id="KW-1133">Transmembrane helix</keyword>
<reference evidence="10" key="2">
    <citation type="submission" date="2025-09" db="UniProtKB">
        <authorList>
            <consortium name="Ensembl"/>
        </authorList>
    </citation>
    <scope>IDENTIFICATION</scope>
</reference>
<evidence type="ECO:0000256" key="9">
    <source>
        <dbReference type="SAM" id="Phobius"/>
    </source>
</evidence>
<dbReference type="GO" id="GO:0070996">
    <property type="term" value="F:type 1 melanocortin receptor binding"/>
    <property type="evidence" value="ECO:0007669"/>
    <property type="project" value="TreeGrafter"/>
</dbReference>
<accession>A0A8C4IDL6</accession>
<dbReference type="GO" id="GO:0030545">
    <property type="term" value="F:signaling receptor regulator activity"/>
    <property type="evidence" value="ECO:0007669"/>
    <property type="project" value="TreeGrafter"/>
</dbReference>
<keyword evidence="6" id="KW-0256">Endoplasmic reticulum</keyword>
<dbReference type="Pfam" id="PF15183">
    <property type="entry name" value="MRAP"/>
    <property type="match status" value="1"/>
</dbReference>
<dbReference type="GO" id="GO:0072659">
    <property type="term" value="P:protein localization to plasma membrane"/>
    <property type="evidence" value="ECO:0007669"/>
    <property type="project" value="TreeGrafter"/>
</dbReference>
<dbReference type="GO" id="GO:0031782">
    <property type="term" value="F:type 4 melanocortin receptor binding"/>
    <property type="evidence" value="ECO:0007669"/>
    <property type="project" value="TreeGrafter"/>
</dbReference>
<dbReference type="GO" id="GO:0005886">
    <property type="term" value="C:plasma membrane"/>
    <property type="evidence" value="ECO:0007669"/>
    <property type="project" value="UniProtKB-SubCell"/>
</dbReference>
<dbReference type="GeneTree" id="ENSGT01010000222559"/>
<evidence type="ECO:0000256" key="4">
    <source>
        <dbReference type="ARBA" id="ARBA00022475"/>
    </source>
</evidence>
<evidence type="ECO:0000256" key="5">
    <source>
        <dbReference type="ARBA" id="ARBA00022692"/>
    </source>
</evidence>
<dbReference type="GO" id="GO:0031780">
    <property type="term" value="F:corticotropin hormone receptor binding"/>
    <property type="evidence" value="ECO:0007669"/>
    <property type="project" value="TreeGrafter"/>
</dbReference>
<evidence type="ECO:0000256" key="1">
    <source>
        <dbReference type="ARBA" id="ARBA00004162"/>
    </source>
</evidence>
<dbReference type="Proteomes" id="UP000694389">
    <property type="component" value="Unassembled WGS sequence"/>
</dbReference>
<evidence type="ECO:0000313" key="11">
    <source>
        <dbReference type="Proteomes" id="UP000694389"/>
    </source>
</evidence>
<dbReference type="GO" id="GO:0031783">
    <property type="term" value="F:type 5 melanocortin receptor binding"/>
    <property type="evidence" value="ECO:0007669"/>
    <property type="project" value="TreeGrafter"/>
</dbReference>
<sequence length="120" mass="13918">MENSTSAVSYEWEYYYDYLDPVIVDESKLKYNKYSIVIIFWIILAAFVGFLFFGLNLMSRSGNFPSTRRTQEILAFPGIEVIRDLLEGTLLGGICKFVTLLMHILSLHRISQTQSLYLLF</sequence>
<evidence type="ECO:0008006" key="12">
    <source>
        <dbReference type="Google" id="ProtNLM"/>
    </source>
</evidence>
<evidence type="ECO:0000256" key="2">
    <source>
        <dbReference type="ARBA" id="ARBA00004389"/>
    </source>
</evidence>
<comment type="subcellular location">
    <subcellularLocation>
        <location evidence="1">Cell membrane</location>
        <topology evidence="1">Single-pass membrane protein</topology>
    </subcellularLocation>
    <subcellularLocation>
        <location evidence="2">Endoplasmic reticulum membrane</location>
        <topology evidence="2">Single-pass membrane protein</topology>
    </subcellularLocation>
</comment>
<protein>
    <recommendedName>
        <fullName evidence="12">Melanocortin-2 receptor accessory protein</fullName>
    </recommendedName>
</protein>
<proteinExistence type="inferred from homology"/>
<dbReference type="GO" id="GO:0005789">
    <property type="term" value="C:endoplasmic reticulum membrane"/>
    <property type="evidence" value="ECO:0007669"/>
    <property type="project" value="UniProtKB-SubCell"/>
</dbReference>
<keyword evidence="11" id="KW-1185">Reference proteome</keyword>
<evidence type="ECO:0000256" key="8">
    <source>
        <dbReference type="ARBA" id="ARBA00023136"/>
    </source>
</evidence>
<keyword evidence="4" id="KW-1003">Cell membrane</keyword>
<evidence type="ECO:0000256" key="7">
    <source>
        <dbReference type="ARBA" id="ARBA00022989"/>
    </source>
</evidence>
<reference evidence="10" key="1">
    <citation type="submission" date="2025-08" db="UniProtKB">
        <authorList>
            <consortium name="Ensembl"/>
        </authorList>
    </citation>
    <scope>IDENTIFICATION</scope>
</reference>
<dbReference type="InterPro" id="IPR028111">
    <property type="entry name" value="MRAP"/>
</dbReference>
<dbReference type="PANTHER" id="PTHR28675:SF2">
    <property type="entry name" value="MELANOCORTIN-2 RECEPTOR ACCESSORY PROTEIN"/>
    <property type="match status" value="1"/>
</dbReference>
<dbReference type="GO" id="GO:0031781">
    <property type="term" value="F:type 3 melanocortin receptor binding"/>
    <property type="evidence" value="ECO:0007669"/>
    <property type="project" value="TreeGrafter"/>
</dbReference>
<dbReference type="GO" id="GO:0106070">
    <property type="term" value="P:regulation of adenylate cyclase-activating G protein-coupled receptor signaling pathway"/>
    <property type="evidence" value="ECO:0007669"/>
    <property type="project" value="TreeGrafter"/>
</dbReference>
<evidence type="ECO:0000313" key="10">
    <source>
        <dbReference type="Ensembl" id="ENSDLAP00005054916.1"/>
    </source>
</evidence>
<keyword evidence="5 9" id="KW-0812">Transmembrane</keyword>
<evidence type="ECO:0000256" key="3">
    <source>
        <dbReference type="ARBA" id="ARBA00010063"/>
    </source>
</evidence>
<organism evidence="10 11">
    <name type="scientific">Dicentrarchus labrax</name>
    <name type="common">European seabass</name>
    <name type="synonym">Morone labrax</name>
    <dbReference type="NCBI Taxonomy" id="13489"/>
    <lineage>
        <taxon>Eukaryota</taxon>
        <taxon>Metazoa</taxon>
        <taxon>Chordata</taxon>
        <taxon>Craniata</taxon>
        <taxon>Vertebrata</taxon>
        <taxon>Euteleostomi</taxon>
        <taxon>Actinopterygii</taxon>
        <taxon>Neopterygii</taxon>
        <taxon>Teleostei</taxon>
        <taxon>Neoteleostei</taxon>
        <taxon>Acanthomorphata</taxon>
        <taxon>Eupercaria</taxon>
        <taxon>Moronidae</taxon>
        <taxon>Dicentrarchus</taxon>
    </lineage>
</organism>